<gene>
    <name evidence="2" type="ORF">LCGC14_0541690</name>
</gene>
<proteinExistence type="predicted"/>
<feature type="region of interest" description="Disordered" evidence="1">
    <location>
        <begin position="418"/>
        <end position="445"/>
    </location>
</feature>
<sequence>MLFGRGKKAKHEKLIKTIKIQAIEGQHDQVIIESMLTGRRLNLSIPGTTNAYTNYDSQVTETYRKYNAEADFGNQETRAIVDLRTAFIAGEGISVSCNDENTAIWIEDFLLKNRLQGLEFIDAVKGSEMAGQSLCLLKQKEWHDGSIYIKVIRVPYSFKMPYRAVYDDNLIKENVVDVQIKREGVWVSANFKDYVYTRLGGDDGNTSGPVTKIGTILTDLENYDRAIKDMRRNNHIFARITPVFKVETESEGTALRALLNKMKWKIGHAFIGTAGFRYETPSQGAHENLQIELVSTIKIISSVTGIPVHWLGYVDLMSNRATADTLYELIKNATIIERSIWQASLYDIIIKSQELYINAGGINLKKLNYDFEIKLPLIDFSEFLNRVKALKLAYMDRAISIDDYRNALPGIDPLKTKRSLEKEEKEEENNLIKVGQKLKDDSQEV</sequence>
<name>A0A0F9SB23_9ZZZZ</name>
<reference evidence="2" key="1">
    <citation type="journal article" date="2015" name="Nature">
        <title>Complex archaea that bridge the gap between prokaryotes and eukaryotes.</title>
        <authorList>
            <person name="Spang A."/>
            <person name="Saw J.H."/>
            <person name="Jorgensen S.L."/>
            <person name="Zaremba-Niedzwiedzka K."/>
            <person name="Martijn J."/>
            <person name="Lind A.E."/>
            <person name="van Eijk R."/>
            <person name="Schleper C."/>
            <person name="Guy L."/>
            <person name="Ettema T.J."/>
        </authorList>
    </citation>
    <scope>NUCLEOTIDE SEQUENCE</scope>
</reference>
<comment type="caution">
    <text evidence="2">The sequence shown here is derived from an EMBL/GenBank/DDBJ whole genome shotgun (WGS) entry which is preliminary data.</text>
</comment>
<evidence type="ECO:0000256" key="1">
    <source>
        <dbReference type="SAM" id="MobiDB-lite"/>
    </source>
</evidence>
<accession>A0A0F9SB23</accession>
<evidence type="ECO:0000313" key="2">
    <source>
        <dbReference type="EMBL" id="KKN59457.1"/>
    </source>
</evidence>
<dbReference type="AlphaFoldDB" id="A0A0F9SB23"/>
<evidence type="ECO:0008006" key="3">
    <source>
        <dbReference type="Google" id="ProtNLM"/>
    </source>
</evidence>
<organism evidence="2">
    <name type="scientific">marine sediment metagenome</name>
    <dbReference type="NCBI Taxonomy" id="412755"/>
    <lineage>
        <taxon>unclassified sequences</taxon>
        <taxon>metagenomes</taxon>
        <taxon>ecological metagenomes</taxon>
    </lineage>
</organism>
<dbReference type="EMBL" id="LAZR01000725">
    <property type="protein sequence ID" value="KKN59457.1"/>
    <property type="molecule type" value="Genomic_DNA"/>
</dbReference>
<protein>
    <recommendedName>
        <fullName evidence="3">Phage portal protein</fullName>
    </recommendedName>
</protein>